<accession>A0AA35YP07</accession>
<dbReference type="AlphaFoldDB" id="A0AA35YP07"/>
<protein>
    <submittedName>
        <fullName evidence="1">Uncharacterized protein</fullName>
    </submittedName>
</protein>
<keyword evidence="2" id="KW-1185">Reference proteome</keyword>
<evidence type="ECO:0000313" key="1">
    <source>
        <dbReference type="EMBL" id="CAI9277530.1"/>
    </source>
</evidence>
<name>A0AA35YP07_LACSI</name>
<organism evidence="1 2">
    <name type="scientific">Lactuca saligna</name>
    <name type="common">Willowleaf lettuce</name>
    <dbReference type="NCBI Taxonomy" id="75948"/>
    <lineage>
        <taxon>Eukaryota</taxon>
        <taxon>Viridiplantae</taxon>
        <taxon>Streptophyta</taxon>
        <taxon>Embryophyta</taxon>
        <taxon>Tracheophyta</taxon>
        <taxon>Spermatophyta</taxon>
        <taxon>Magnoliopsida</taxon>
        <taxon>eudicotyledons</taxon>
        <taxon>Gunneridae</taxon>
        <taxon>Pentapetalae</taxon>
        <taxon>asterids</taxon>
        <taxon>campanulids</taxon>
        <taxon>Asterales</taxon>
        <taxon>Asteraceae</taxon>
        <taxon>Cichorioideae</taxon>
        <taxon>Cichorieae</taxon>
        <taxon>Lactucinae</taxon>
        <taxon>Lactuca</taxon>
    </lineage>
</organism>
<proteinExistence type="predicted"/>
<reference evidence="1" key="1">
    <citation type="submission" date="2023-04" db="EMBL/GenBank/DDBJ databases">
        <authorList>
            <person name="Vijverberg K."/>
            <person name="Xiong W."/>
            <person name="Schranz E."/>
        </authorList>
    </citation>
    <scope>NUCLEOTIDE SEQUENCE</scope>
</reference>
<sequence length="95" mass="11049">MSWSTSIPLSQKSEVIFCSSSIITDVDLEEDDIVVVDVDVKIEGEEVHIKSERERWSKVWRFFERLPIGDEELSLEELTDDVMQMDNKDTQVEDV</sequence>
<dbReference type="EMBL" id="OX465079">
    <property type="protein sequence ID" value="CAI9277530.1"/>
    <property type="molecule type" value="Genomic_DNA"/>
</dbReference>
<evidence type="ECO:0000313" key="2">
    <source>
        <dbReference type="Proteomes" id="UP001177003"/>
    </source>
</evidence>
<gene>
    <name evidence="1" type="ORF">LSALG_LOCUS17452</name>
</gene>
<dbReference type="Proteomes" id="UP001177003">
    <property type="component" value="Chromosome 3"/>
</dbReference>